<keyword evidence="4" id="KW-1185">Reference proteome</keyword>
<proteinExistence type="predicted"/>
<sequence>MDALDSGQKFSPTQDWEVAEQFLQASDPRHLEKKPGQRRRLWVGLGLLFTAAALTLLTGLLVWHFHLRSDVRVKKVYVGSMGIGNKPFVAEYEDPSSSLFGSLADLVNKQLKLIYSENSVLARYFKGSTVQAFSEGDVNPDGVVAYYESEFELPAPQEASLNEAIQSLEPLTGSLQVQRGRLMLNPTNALTVWSVSSG</sequence>
<dbReference type="EMBL" id="JAHUTJ010000757">
    <property type="protein sequence ID" value="MED6264115.1"/>
    <property type="molecule type" value="Genomic_DNA"/>
</dbReference>
<protein>
    <recommendedName>
        <fullName evidence="2">SEA domain-containing protein</fullName>
    </recommendedName>
</protein>
<dbReference type="InterPro" id="IPR036364">
    <property type="entry name" value="SEA_dom_sf"/>
</dbReference>
<dbReference type="PROSITE" id="PS50024">
    <property type="entry name" value="SEA"/>
    <property type="match status" value="1"/>
</dbReference>
<evidence type="ECO:0000313" key="3">
    <source>
        <dbReference type="EMBL" id="MED6264115.1"/>
    </source>
</evidence>
<feature type="non-terminal residue" evidence="3">
    <location>
        <position position="198"/>
    </location>
</feature>
<dbReference type="Proteomes" id="UP001352852">
    <property type="component" value="Unassembled WGS sequence"/>
</dbReference>
<keyword evidence="1" id="KW-1133">Transmembrane helix</keyword>
<evidence type="ECO:0000313" key="4">
    <source>
        <dbReference type="Proteomes" id="UP001352852"/>
    </source>
</evidence>
<accession>A0ABU7CQV7</accession>
<feature type="domain" description="SEA" evidence="2">
    <location>
        <begin position="73"/>
        <end position="189"/>
    </location>
</feature>
<evidence type="ECO:0000256" key="1">
    <source>
        <dbReference type="SAM" id="Phobius"/>
    </source>
</evidence>
<name>A0ABU7CQV7_9TELE</name>
<organism evidence="3 4">
    <name type="scientific">Characodon lateralis</name>
    <dbReference type="NCBI Taxonomy" id="208331"/>
    <lineage>
        <taxon>Eukaryota</taxon>
        <taxon>Metazoa</taxon>
        <taxon>Chordata</taxon>
        <taxon>Craniata</taxon>
        <taxon>Vertebrata</taxon>
        <taxon>Euteleostomi</taxon>
        <taxon>Actinopterygii</taxon>
        <taxon>Neopterygii</taxon>
        <taxon>Teleostei</taxon>
        <taxon>Neoteleostei</taxon>
        <taxon>Acanthomorphata</taxon>
        <taxon>Ovalentaria</taxon>
        <taxon>Atherinomorphae</taxon>
        <taxon>Cyprinodontiformes</taxon>
        <taxon>Goodeidae</taxon>
        <taxon>Characodon</taxon>
    </lineage>
</organism>
<feature type="transmembrane region" description="Helical" evidence="1">
    <location>
        <begin position="41"/>
        <end position="65"/>
    </location>
</feature>
<evidence type="ECO:0000259" key="2">
    <source>
        <dbReference type="PROSITE" id="PS50024"/>
    </source>
</evidence>
<gene>
    <name evidence="3" type="ORF">CHARACLAT_011398</name>
</gene>
<dbReference type="SUPFAM" id="SSF82671">
    <property type="entry name" value="SEA domain"/>
    <property type="match status" value="1"/>
</dbReference>
<dbReference type="Gene3D" id="3.30.70.960">
    <property type="entry name" value="SEA domain"/>
    <property type="match status" value="1"/>
</dbReference>
<dbReference type="Pfam" id="PF01390">
    <property type="entry name" value="SEA"/>
    <property type="match status" value="1"/>
</dbReference>
<keyword evidence="1" id="KW-0472">Membrane</keyword>
<dbReference type="InterPro" id="IPR000082">
    <property type="entry name" value="SEA_dom"/>
</dbReference>
<comment type="caution">
    <text evidence="3">The sequence shown here is derived from an EMBL/GenBank/DDBJ whole genome shotgun (WGS) entry which is preliminary data.</text>
</comment>
<reference evidence="3 4" key="1">
    <citation type="submission" date="2021-06" db="EMBL/GenBank/DDBJ databases">
        <authorList>
            <person name="Palmer J.M."/>
        </authorList>
    </citation>
    <scope>NUCLEOTIDE SEQUENCE [LARGE SCALE GENOMIC DNA]</scope>
    <source>
        <strain evidence="3 4">CL_MEX2019</strain>
        <tissue evidence="3">Muscle</tissue>
    </source>
</reference>
<keyword evidence="1" id="KW-0812">Transmembrane</keyword>